<dbReference type="AlphaFoldDB" id="A0A9P6QGM9"/>
<feature type="transmembrane region" description="Helical" evidence="6">
    <location>
        <begin position="270"/>
        <end position="287"/>
    </location>
</feature>
<feature type="transmembrane region" description="Helical" evidence="6">
    <location>
        <begin position="147"/>
        <end position="167"/>
    </location>
</feature>
<evidence type="ECO:0000256" key="1">
    <source>
        <dbReference type="ARBA" id="ARBA00004141"/>
    </source>
</evidence>
<keyword evidence="3 6" id="KW-0812">Transmembrane</keyword>
<name>A0A9P6QGM9_9FUNG</name>
<dbReference type="InterPro" id="IPR036259">
    <property type="entry name" value="MFS_trans_sf"/>
</dbReference>
<keyword evidence="4 6" id="KW-1133">Transmembrane helix</keyword>
<dbReference type="PROSITE" id="PS50850">
    <property type="entry name" value="MFS"/>
    <property type="match status" value="1"/>
</dbReference>
<keyword evidence="9" id="KW-1185">Reference proteome</keyword>
<dbReference type="SUPFAM" id="SSF103473">
    <property type="entry name" value="MFS general substrate transporter"/>
    <property type="match status" value="1"/>
</dbReference>
<comment type="subcellular location">
    <subcellularLocation>
        <location evidence="1">Membrane</location>
        <topology evidence="1">Multi-pass membrane protein</topology>
    </subcellularLocation>
</comment>
<feature type="transmembrane region" description="Helical" evidence="6">
    <location>
        <begin position="238"/>
        <end position="258"/>
    </location>
</feature>
<feature type="transmembrane region" description="Helical" evidence="6">
    <location>
        <begin position="343"/>
        <end position="360"/>
    </location>
</feature>
<dbReference type="Pfam" id="PF07690">
    <property type="entry name" value="MFS_1"/>
    <property type="match status" value="1"/>
</dbReference>
<feature type="transmembrane region" description="Helical" evidence="6">
    <location>
        <begin position="308"/>
        <end position="331"/>
    </location>
</feature>
<evidence type="ECO:0000256" key="2">
    <source>
        <dbReference type="ARBA" id="ARBA00022448"/>
    </source>
</evidence>
<dbReference type="PANTHER" id="PTHR42718">
    <property type="entry name" value="MAJOR FACILITATOR SUPERFAMILY MULTIDRUG TRANSPORTER MFSC"/>
    <property type="match status" value="1"/>
</dbReference>
<evidence type="ECO:0000256" key="5">
    <source>
        <dbReference type="ARBA" id="ARBA00023136"/>
    </source>
</evidence>
<evidence type="ECO:0000256" key="3">
    <source>
        <dbReference type="ARBA" id="ARBA00022692"/>
    </source>
</evidence>
<sequence length="563" mass="60417">MATKSPSPSSSTVTISIQEDSTVKTLHANAPPTPKTENKFDALRERLQPLLLYVVSLAQFLDIVNGASVSVALFSIAKDLHFDVGQMQWIVSAYTLSFAGLLLVAGRIGDLFGHRRVFLTGLAWFSIWSLVVSFARSPVVFSVARALQGVGAAFTIPTALALIAITYPAGPARTKALSIFGAFGAMGAVVGILLAGAFLSSIGWEWLFRLTAIISFALFLIGFISIPSSPPKATKPVIDYPGAITITASIVLLVYYISAGVDEGFADKKTLPMLIVGLILLGVFLYIETKVSHPIMPFRVWKSRYFPVSFVLTFIGMAQFQGILFYVTLIYQEVYGWNAIKTAVGFIVHSVLAVVVFTVLGRVLPRFPFKPFIVLAFLFRSVTALMFAFVDEDTSYWALPFPALIIHVFGLGFSMLPLQVTALKDAANEDQGVVGALYSAALQMGAPFGLAIFNVISAAANGTDPSVTGPVLMTGYKNALFAVAAFGGVAFLVALVFVPYDKPSLPKKPANDDVEANVAEVKEEVVEVGVPVTNDSELEQATVTKMEGELLSKELQAAKKIGA</sequence>
<keyword evidence="2" id="KW-0813">Transport</keyword>
<dbReference type="Gene3D" id="1.20.1250.20">
    <property type="entry name" value="MFS general substrate transporter like domains"/>
    <property type="match status" value="1"/>
</dbReference>
<feature type="transmembrane region" description="Helical" evidence="6">
    <location>
        <begin position="179"/>
        <end position="200"/>
    </location>
</feature>
<dbReference type="OrthoDB" id="2130629at2759"/>
<feature type="transmembrane region" description="Helical" evidence="6">
    <location>
        <begin position="206"/>
        <end position="226"/>
    </location>
</feature>
<dbReference type="InterPro" id="IPR011701">
    <property type="entry name" value="MFS"/>
</dbReference>
<feature type="transmembrane region" description="Helical" evidence="6">
    <location>
        <begin position="479"/>
        <end position="498"/>
    </location>
</feature>
<feature type="transmembrane region" description="Helical" evidence="6">
    <location>
        <begin position="372"/>
        <end position="390"/>
    </location>
</feature>
<dbReference type="Proteomes" id="UP000807716">
    <property type="component" value="Unassembled WGS sequence"/>
</dbReference>
<evidence type="ECO:0000313" key="8">
    <source>
        <dbReference type="EMBL" id="KAG0267454.1"/>
    </source>
</evidence>
<dbReference type="GO" id="GO:0022857">
    <property type="term" value="F:transmembrane transporter activity"/>
    <property type="evidence" value="ECO:0007669"/>
    <property type="project" value="InterPro"/>
</dbReference>
<organism evidence="8 9">
    <name type="scientific">Actinomortierella ambigua</name>
    <dbReference type="NCBI Taxonomy" id="1343610"/>
    <lineage>
        <taxon>Eukaryota</taxon>
        <taxon>Fungi</taxon>
        <taxon>Fungi incertae sedis</taxon>
        <taxon>Mucoromycota</taxon>
        <taxon>Mortierellomycotina</taxon>
        <taxon>Mortierellomycetes</taxon>
        <taxon>Mortierellales</taxon>
        <taxon>Mortierellaceae</taxon>
        <taxon>Actinomortierella</taxon>
    </lineage>
</organism>
<accession>A0A9P6QGM9</accession>
<dbReference type="PANTHER" id="PTHR42718:SF9">
    <property type="entry name" value="MAJOR FACILITATOR SUPERFAMILY MULTIDRUG TRANSPORTER MFSC"/>
    <property type="match status" value="1"/>
</dbReference>
<evidence type="ECO:0000256" key="4">
    <source>
        <dbReference type="ARBA" id="ARBA00022989"/>
    </source>
</evidence>
<reference evidence="8" key="1">
    <citation type="journal article" date="2020" name="Fungal Divers.">
        <title>Resolving the Mortierellaceae phylogeny through synthesis of multi-gene phylogenetics and phylogenomics.</title>
        <authorList>
            <person name="Vandepol N."/>
            <person name="Liber J."/>
            <person name="Desiro A."/>
            <person name="Na H."/>
            <person name="Kennedy M."/>
            <person name="Barry K."/>
            <person name="Grigoriev I.V."/>
            <person name="Miller A.N."/>
            <person name="O'Donnell K."/>
            <person name="Stajich J.E."/>
            <person name="Bonito G."/>
        </authorList>
    </citation>
    <scope>NUCLEOTIDE SEQUENCE</scope>
    <source>
        <strain evidence="8">BC1065</strain>
    </source>
</reference>
<gene>
    <name evidence="8" type="ORF">DFQ27_008745</name>
</gene>
<evidence type="ECO:0000259" key="7">
    <source>
        <dbReference type="PROSITE" id="PS50850"/>
    </source>
</evidence>
<keyword evidence="5 6" id="KW-0472">Membrane</keyword>
<dbReference type="EMBL" id="JAAAJB010000075">
    <property type="protein sequence ID" value="KAG0267454.1"/>
    <property type="molecule type" value="Genomic_DNA"/>
</dbReference>
<evidence type="ECO:0000313" key="9">
    <source>
        <dbReference type="Proteomes" id="UP000807716"/>
    </source>
</evidence>
<dbReference type="InterPro" id="IPR020846">
    <property type="entry name" value="MFS_dom"/>
</dbReference>
<feature type="domain" description="Major facilitator superfamily (MFS) profile" evidence="7">
    <location>
        <begin position="51"/>
        <end position="502"/>
    </location>
</feature>
<protein>
    <recommendedName>
        <fullName evidence="7">Major facilitator superfamily (MFS) profile domain-containing protein</fullName>
    </recommendedName>
</protein>
<feature type="transmembrane region" description="Helical" evidence="6">
    <location>
        <begin position="117"/>
        <end position="135"/>
    </location>
</feature>
<feature type="transmembrane region" description="Helical" evidence="6">
    <location>
        <begin position="86"/>
        <end position="105"/>
    </location>
</feature>
<dbReference type="GO" id="GO:0016020">
    <property type="term" value="C:membrane"/>
    <property type="evidence" value="ECO:0007669"/>
    <property type="project" value="UniProtKB-SubCell"/>
</dbReference>
<dbReference type="Gene3D" id="1.20.1720.10">
    <property type="entry name" value="Multidrug resistance protein D"/>
    <property type="match status" value="1"/>
</dbReference>
<feature type="transmembrane region" description="Helical" evidence="6">
    <location>
        <begin position="437"/>
        <end position="459"/>
    </location>
</feature>
<feature type="transmembrane region" description="Helical" evidence="6">
    <location>
        <begin position="396"/>
        <end position="416"/>
    </location>
</feature>
<proteinExistence type="predicted"/>
<feature type="transmembrane region" description="Helical" evidence="6">
    <location>
        <begin position="50"/>
        <end position="74"/>
    </location>
</feature>
<comment type="caution">
    <text evidence="8">The sequence shown here is derived from an EMBL/GenBank/DDBJ whole genome shotgun (WGS) entry which is preliminary data.</text>
</comment>
<evidence type="ECO:0000256" key="6">
    <source>
        <dbReference type="SAM" id="Phobius"/>
    </source>
</evidence>